<keyword evidence="9 11" id="KW-0472">Membrane</keyword>
<comment type="function">
    <text evidence="10">Part of the ABC transporter complex hrt involved in hemin import. Responsible for the translocation of the substrate across the membrane.</text>
</comment>
<comment type="subunit">
    <text evidence="3">The complex is composed of two ATP-binding proteins (HrtA), two transmembrane proteins (HrtB) and a solute-binding protein.</text>
</comment>
<evidence type="ECO:0000256" key="4">
    <source>
        <dbReference type="ARBA" id="ARBA00016962"/>
    </source>
</evidence>
<evidence type="ECO:0000256" key="6">
    <source>
        <dbReference type="ARBA" id="ARBA00022475"/>
    </source>
</evidence>
<proteinExistence type="inferred from homology"/>
<feature type="transmembrane region" description="Helical" evidence="11">
    <location>
        <begin position="135"/>
        <end position="157"/>
    </location>
</feature>
<keyword evidence="14" id="KW-1185">Reference proteome</keyword>
<protein>
    <recommendedName>
        <fullName evidence="4">Putative hemin transport system permease protein HrtB</fullName>
    </recommendedName>
</protein>
<keyword evidence="8 11" id="KW-1133">Transmembrane helix</keyword>
<dbReference type="InterPro" id="IPR003838">
    <property type="entry name" value="ABC3_permease_C"/>
</dbReference>
<evidence type="ECO:0000259" key="12">
    <source>
        <dbReference type="Pfam" id="PF02687"/>
    </source>
</evidence>
<dbReference type="PANTHER" id="PTHR43738">
    <property type="entry name" value="ABC TRANSPORTER, MEMBRANE PROTEIN"/>
    <property type="match status" value="1"/>
</dbReference>
<evidence type="ECO:0000313" key="14">
    <source>
        <dbReference type="Proteomes" id="UP000831880"/>
    </source>
</evidence>
<feature type="domain" description="ABC3 transporter permease C-terminal" evidence="12">
    <location>
        <begin position="137"/>
        <end position="247"/>
    </location>
</feature>
<gene>
    <name evidence="13" type="ORF">MUO14_11170</name>
</gene>
<evidence type="ECO:0000256" key="3">
    <source>
        <dbReference type="ARBA" id="ARBA00011131"/>
    </source>
</evidence>
<evidence type="ECO:0000256" key="8">
    <source>
        <dbReference type="ARBA" id="ARBA00022989"/>
    </source>
</evidence>
<dbReference type="InterPro" id="IPR051125">
    <property type="entry name" value="ABC-4/HrtB_transporter"/>
</dbReference>
<evidence type="ECO:0000313" key="13">
    <source>
        <dbReference type="EMBL" id="UOQ95433.1"/>
    </source>
</evidence>
<evidence type="ECO:0000256" key="10">
    <source>
        <dbReference type="ARBA" id="ARBA00024973"/>
    </source>
</evidence>
<sequence length="256" mass="27766">MIEIIKDDEPLNVSLFAVDQTSKFMPETSDESGLKPYEVLADPSLKQEGLNIGDQFTYNEITWTVKGFTEQRYSYGHTPALFTSLETWESISDTYQAVLLSEKDTIDAPSSSVDAVQKGDILSNVPGYSAEQGSLTMMVTFLFIIAAIVLATFFYVITLQKLHQYGVLKAIGTKMRILLGALFAQISILAAGGVAAGIALTYGLTLVIPSGVPFELSITMILFNSGLILIMAWIGSLLSFRSIVSVDPLEAIGSVK</sequence>
<evidence type="ECO:0000256" key="2">
    <source>
        <dbReference type="ARBA" id="ARBA00008697"/>
    </source>
</evidence>
<evidence type="ECO:0000256" key="11">
    <source>
        <dbReference type="SAM" id="Phobius"/>
    </source>
</evidence>
<evidence type="ECO:0000256" key="9">
    <source>
        <dbReference type="ARBA" id="ARBA00023136"/>
    </source>
</evidence>
<dbReference type="Proteomes" id="UP000831880">
    <property type="component" value="Chromosome"/>
</dbReference>
<dbReference type="RefSeq" id="WP_244755286.1">
    <property type="nucleotide sequence ID" value="NZ_CP095074.1"/>
</dbReference>
<feature type="transmembrane region" description="Helical" evidence="11">
    <location>
        <begin position="216"/>
        <end position="240"/>
    </location>
</feature>
<reference evidence="13 14" key="1">
    <citation type="submission" date="2022-04" db="EMBL/GenBank/DDBJ databases">
        <title>Halobacillus sp. isolated from saltern.</title>
        <authorList>
            <person name="Won M."/>
            <person name="Lee C.-M."/>
            <person name="Woen H.-Y."/>
            <person name="Kwon S.-W."/>
        </authorList>
    </citation>
    <scope>NUCLEOTIDE SEQUENCE [LARGE SCALE GENOMIC DNA]</scope>
    <source>
        <strain evidence="13 14">SSTM10-2</strain>
    </source>
</reference>
<evidence type="ECO:0000256" key="5">
    <source>
        <dbReference type="ARBA" id="ARBA00022448"/>
    </source>
</evidence>
<keyword evidence="6" id="KW-1003">Cell membrane</keyword>
<feature type="transmembrane region" description="Helical" evidence="11">
    <location>
        <begin position="177"/>
        <end position="204"/>
    </location>
</feature>
<keyword evidence="7 11" id="KW-0812">Transmembrane</keyword>
<evidence type="ECO:0000256" key="1">
    <source>
        <dbReference type="ARBA" id="ARBA00004651"/>
    </source>
</evidence>
<organism evidence="13 14">
    <name type="scientific">Halobacillus shinanisalinarum</name>
    <dbReference type="NCBI Taxonomy" id="2932258"/>
    <lineage>
        <taxon>Bacteria</taxon>
        <taxon>Bacillati</taxon>
        <taxon>Bacillota</taxon>
        <taxon>Bacilli</taxon>
        <taxon>Bacillales</taxon>
        <taxon>Bacillaceae</taxon>
        <taxon>Halobacillus</taxon>
    </lineage>
</organism>
<accession>A0ABY4H5J3</accession>
<comment type="subcellular location">
    <subcellularLocation>
        <location evidence="1">Cell membrane</location>
        <topology evidence="1">Multi-pass membrane protein</topology>
    </subcellularLocation>
</comment>
<dbReference type="EMBL" id="CP095074">
    <property type="protein sequence ID" value="UOQ95433.1"/>
    <property type="molecule type" value="Genomic_DNA"/>
</dbReference>
<name>A0ABY4H5J3_9BACI</name>
<dbReference type="PANTHER" id="PTHR43738:SF1">
    <property type="entry name" value="HEMIN TRANSPORT SYSTEM PERMEASE PROTEIN HRTB-RELATED"/>
    <property type="match status" value="1"/>
</dbReference>
<dbReference type="Pfam" id="PF02687">
    <property type="entry name" value="FtsX"/>
    <property type="match status" value="1"/>
</dbReference>
<evidence type="ECO:0000256" key="7">
    <source>
        <dbReference type="ARBA" id="ARBA00022692"/>
    </source>
</evidence>
<comment type="similarity">
    <text evidence="2">Belongs to the ABC-4 integral membrane protein family. HrtB subfamily.</text>
</comment>
<keyword evidence="5" id="KW-0813">Transport</keyword>